<dbReference type="AlphaFoldDB" id="A0A8J6ACI6"/>
<gene>
    <name evidence="7" type="ORF">J0S82_005806</name>
</gene>
<organism evidence="7 8">
    <name type="scientific">Galemys pyrenaicus</name>
    <name type="common">Iberian desman</name>
    <name type="synonym">Pyrenean desman</name>
    <dbReference type="NCBI Taxonomy" id="202257"/>
    <lineage>
        <taxon>Eukaryota</taxon>
        <taxon>Metazoa</taxon>
        <taxon>Chordata</taxon>
        <taxon>Craniata</taxon>
        <taxon>Vertebrata</taxon>
        <taxon>Euteleostomi</taxon>
        <taxon>Mammalia</taxon>
        <taxon>Eutheria</taxon>
        <taxon>Laurasiatheria</taxon>
        <taxon>Eulipotyphla</taxon>
        <taxon>Talpidae</taxon>
        <taxon>Galemys</taxon>
    </lineage>
</organism>
<dbReference type="EMBL" id="JAGFMF010011614">
    <property type="protein sequence ID" value="KAG8518981.1"/>
    <property type="molecule type" value="Genomic_DNA"/>
</dbReference>
<dbReference type="Gene3D" id="2.40.128.20">
    <property type="match status" value="1"/>
</dbReference>
<dbReference type="Proteomes" id="UP000700334">
    <property type="component" value="Unassembled WGS sequence"/>
</dbReference>
<evidence type="ECO:0000256" key="4">
    <source>
        <dbReference type="ARBA" id="ARBA00022490"/>
    </source>
</evidence>
<comment type="similarity">
    <text evidence="2 5">Belongs to the calycin superfamily. Fatty-acid binding protein (FABP) family.</text>
</comment>
<comment type="subcellular location">
    <subcellularLocation>
        <location evidence="1">Cytoplasm</location>
    </subcellularLocation>
</comment>
<dbReference type="FunFam" id="2.40.128.20:FF:000001">
    <property type="entry name" value="Fatty acid-binding protein, adipocyte"/>
    <property type="match status" value="1"/>
</dbReference>
<comment type="caution">
    <text evidence="7">The sequence shown here is derived from an EMBL/GenBank/DDBJ whole genome shotgun (WGS) entry which is preliminary data.</text>
</comment>
<dbReference type="PROSITE" id="PS00214">
    <property type="entry name" value="FABP"/>
    <property type="match status" value="1"/>
</dbReference>
<dbReference type="Pfam" id="PF00061">
    <property type="entry name" value="Lipocalin"/>
    <property type="match status" value="1"/>
</dbReference>
<evidence type="ECO:0000256" key="5">
    <source>
        <dbReference type="RuleBase" id="RU003696"/>
    </source>
</evidence>
<dbReference type="SUPFAM" id="SSF50814">
    <property type="entry name" value="Lipocalins"/>
    <property type="match status" value="1"/>
</dbReference>
<dbReference type="GO" id="GO:0005737">
    <property type="term" value="C:cytoplasm"/>
    <property type="evidence" value="ECO:0007669"/>
    <property type="project" value="UniProtKB-SubCell"/>
</dbReference>
<dbReference type="InterPro" id="IPR031259">
    <property type="entry name" value="ILBP"/>
</dbReference>
<evidence type="ECO:0000313" key="8">
    <source>
        <dbReference type="Proteomes" id="UP000700334"/>
    </source>
</evidence>
<keyword evidence="4" id="KW-0963">Cytoplasm</keyword>
<sequence length="145" mass="16517">MATIQELVGRWRLVSSSGFDEFMKELGVGMALRRMYDMAKPDCVIEFDGKTLTIKSESALKTTQFSCELGEQFEEITMDGRKTQTVCLFTNGTLVQCQNWEGKESTITRKLEDGKLVVKCVMNDITCTRIYEKVEQNSFISLDKN</sequence>
<accession>A0A8J6ACI6</accession>
<name>A0A8J6ACI6_GALPY</name>
<dbReference type="PANTHER" id="PTHR11955">
    <property type="entry name" value="FATTY ACID BINDING PROTEIN"/>
    <property type="match status" value="1"/>
</dbReference>
<dbReference type="InterPro" id="IPR012674">
    <property type="entry name" value="Calycin"/>
</dbReference>
<dbReference type="InterPro" id="IPR000566">
    <property type="entry name" value="Lipocln_cytosolic_FA-bd_dom"/>
</dbReference>
<evidence type="ECO:0000313" key="7">
    <source>
        <dbReference type="EMBL" id="KAG8518981.1"/>
    </source>
</evidence>
<keyword evidence="3 5" id="KW-0813">Transport</keyword>
<feature type="domain" description="Cytosolic fatty-acid binding proteins" evidence="6">
    <location>
        <begin position="9"/>
        <end position="26"/>
    </location>
</feature>
<evidence type="ECO:0000256" key="1">
    <source>
        <dbReference type="ARBA" id="ARBA00004496"/>
    </source>
</evidence>
<dbReference type="InterPro" id="IPR000463">
    <property type="entry name" value="Fatty_acid-bd"/>
</dbReference>
<protein>
    <submittedName>
        <fullName evidence="7">Fatty acid-binding protein 5</fullName>
    </submittedName>
</protein>
<proteinExistence type="inferred from homology"/>
<keyword evidence="8" id="KW-1185">Reference proteome</keyword>
<dbReference type="GO" id="GO:0008289">
    <property type="term" value="F:lipid binding"/>
    <property type="evidence" value="ECO:0007669"/>
    <property type="project" value="InterPro"/>
</dbReference>
<dbReference type="PRINTS" id="PR00178">
    <property type="entry name" value="FATTYACIDBP"/>
</dbReference>
<dbReference type="OrthoDB" id="412780at2759"/>
<evidence type="ECO:0000256" key="3">
    <source>
        <dbReference type="ARBA" id="ARBA00022448"/>
    </source>
</evidence>
<evidence type="ECO:0000259" key="6">
    <source>
        <dbReference type="PROSITE" id="PS00214"/>
    </source>
</evidence>
<evidence type="ECO:0000256" key="2">
    <source>
        <dbReference type="ARBA" id="ARBA00008390"/>
    </source>
</evidence>
<reference evidence="7" key="1">
    <citation type="journal article" date="2021" name="Evol. Appl.">
        <title>The genome of the Pyrenean desman and the effects of bottlenecks and inbreeding on the genomic landscape of an endangered species.</title>
        <authorList>
            <person name="Escoda L."/>
            <person name="Castresana J."/>
        </authorList>
    </citation>
    <scope>NUCLEOTIDE SEQUENCE</scope>
    <source>
        <strain evidence="7">IBE-C5619</strain>
    </source>
</reference>